<dbReference type="InterPro" id="IPR000595">
    <property type="entry name" value="cNMP-bd_dom"/>
</dbReference>
<organism evidence="5 6">
    <name type="scientific">Rosa chinensis</name>
    <name type="common">China rose</name>
    <dbReference type="NCBI Taxonomy" id="74649"/>
    <lineage>
        <taxon>Eukaryota</taxon>
        <taxon>Viridiplantae</taxon>
        <taxon>Streptophyta</taxon>
        <taxon>Embryophyta</taxon>
        <taxon>Tracheophyta</taxon>
        <taxon>Spermatophyta</taxon>
        <taxon>Magnoliopsida</taxon>
        <taxon>eudicotyledons</taxon>
        <taxon>Gunneridae</taxon>
        <taxon>Pentapetalae</taxon>
        <taxon>rosids</taxon>
        <taxon>fabids</taxon>
        <taxon>Rosales</taxon>
        <taxon>Rosaceae</taxon>
        <taxon>Rosoideae</taxon>
        <taxon>Rosoideae incertae sedis</taxon>
        <taxon>Rosa</taxon>
    </lineage>
</organism>
<evidence type="ECO:0000256" key="3">
    <source>
        <dbReference type="SAM" id="Phobius"/>
    </source>
</evidence>
<keyword evidence="6" id="KW-1185">Reference proteome</keyword>
<dbReference type="GO" id="GO:0016020">
    <property type="term" value="C:membrane"/>
    <property type="evidence" value="ECO:0007669"/>
    <property type="project" value="UniProtKB-SubCell"/>
</dbReference>
<keyword evidence="3" id="KW-0472">Membrane</keyword>
<reference evidence="5 6" key="1">
    <citation type="journal article" date="2018" name="Nat. Genet.">
        <title>The Rosa genome provides new insights in the design of modern roses.</title>
        <authorList>
            <person name="Bendahmane M."/>
        </authorList>
    </citation>
    <scope>NUCLEOTIDE SEQUENCE [LARGE SCALE GENOMIC DNA]</scope>
    <source>
        <strain evidence="6">cv. Old Blush</strain>
    </source>
</reference>
<dbReference type="GO" id="GO:0034220">
    <property type="term" value="P:monoatomic ion transmembrane transport"/>
    <property type="evidence" value="ECO:0007669"/>
    <property type="project" value="UniProtKB-KW"/>
</dbReference>
<keyword evidence="1" id="KW-0406">Ion transport</keyword>
<keyword evidence="3" id="KW-0812">Transmembrane</keyword>
<dbReference type="STRING" id="74649.A0A2P6PPF4"/>
<evidence type="ECO:0000313" key="5">
    <source>
        <dbReference type="EMBL" id="PRQ23815.1"/>
    </source>
</evidence>
<dbReference type="PROSITE" id="PS50042">
    <property type="entry name" value="CNMP_BINDING_3"/>
    <property type="match status" value="1"/>
</dbReference>
<sequence>MKDHQDPNSSNFLFLTSLQYTLRIYYIYGSLERRPIIDITRAERWLRPILGFVPFILASHLFGAFWYLLATQRQIQCWVSTRNQINPIVGPNKTVIYITSSSSMGYVACGTQHNLTYPPEYNISLWDDLCPVNKDADPKIFDFGIYLYPLQSDVASSSNHLLERVFQSFWWALRNLRLAYTRLHTSFVFSIFFFQTRYRLTLCLSVFFFQFFWFKPNQQYGYVRNFLLYFDIYKWHGAVFSISQCKSAVPVLQTIDEKVLKEICQHLVPVTYAEDNYIVQEGKPLGKMLLFTQGSAVTYSHGGTSSGSSSNKWLKKGDFYGDELLNWAFKSPSYPDLPISNRNVIAQEKVEAFAIRASDLKSIFFKFWWFFSREVHASQLEQWEHLAASSIQATWRNRQARIRLVTSYIQPTSWLRRRAKSTSPTNWNRLIYDKCKDYLPPLKSNKCFLMNKLVLLFNKSV</sequence>
<dbReference type="EMBL" id="PDCK01000044">
    <property type="protein sequence ID" value="PRQ23815.1"/>
    <property type="molecule type" value="Genomic_DNA"/>
</dbReference>
<dbReference type="InterPro" id="IPR014710">
    <property type="entry name" value="RmlC-like_jellyroll"/>
</dbReference>
<evidence type="ECO:0000256" key="2">
    <source>
        <dbReference type="ARBA" id="ARBA00023303"/>
    </source>
</evidence>
<evidence type="ECO:0000313" key="6">
    <source>
        <dbReference type="Proteomes" id="UP000238479"/>
    </source>
</evidence>
<comment type="caution">
    <text evidence="5">The sequence shown here is derived from an EMBL/GenBank/DDBJ whole genome shotgun (WGS) entry which is preliminary data.</text>
</comment>
<keyword evidence="1" id="KW-0813">Transport</keyword>
<dbReference type="Gene3D" id="2.60.120.10">
    <property type="entry name" value="Jelly Rolls"/>
    <property type="match status" value="1"/>
</dbReference>
<feature type="transmembrane region" description="Helical" evidence="3">
    <location>
        <begin position="12"/>
        <end position="28"/>
    </location>
</feature>
<accession>A0A2P6PPF4</accession>
<evidence type="ECO:0000259" key="4">
    <source>
        <dbReference type="PROSITE" id="PS50042"/>
    </source>
</evidence>
<dbReference type="PANTHER" id="PTHR45651">
    <property type="entry name" value="CYCLIC NUCLEOTIDE-GATED ION CHANNEL 15-RELATED-RELATED"/>
    <property type="match status" value="1"/>
</dbReference>
<keyword evidence="1" id="KW-1071">Ligand-gated ion channel</keyword>
<name>A0A2P6PPF4_ROSCH</name>
<keyword evidence="3" id="KW-1133">Transmembrane helix</keyword>
<dbReference type="AlphaFoldDB" id="A0A2P6PPF4"/>
<keyword evidence="2 5" id="KW-0407">Ion channel</keyword>
<feature type="transmembrane region" description="Helical" evidence="3">
    <location>
        <begin position="49"/>
        <end position="69"/>
    </location>
</feature>
<gene>
    <name evidence="5" type="ORF">RchiOBHm_Chr6g0265551</name>
</gene>
<dbReference type="PANTHER" id="PTHR45651:SF68">
    <property type="entry name" value="ION TRANSPORT DOMAIN-CONTAINING PROTEIN"/>
    <property type="match status" value="1"/>
</dbReference>
<dbReference type="CDD" id="cd00038">
    <property type="entry name" value="CAP_ED"/>
    <property type="match status" value="1"/>
</dbReference>
<dbReference type="SUPFAM" id="SSF51206">
    <property type="entry name" value="cAMP-binding domain-like"/>
    <property type="match status" value="1"/>
</dbReference>
<dbReference type="InterPro" id="IPR018490">
    <property type="entry name" value="cNMP-bd_dom_sf"/>
</dbReference>
<dbReference type="Proteomes" id="UP000238479">
    <property type="component" value="Chromosome 6"/>
</dbReference>
<protein>
    <submittedName>
        <fullName evidence="5">Putative potassium channel, voltage-dependent, EAG/ELK/ERG</fullName>
    </submittedName>
</protein>
<proteinExistence type="predicted"/>
<evidence type="ECO:0000256" key="1">
    <source>
        <dbReference type="ARBA" id="ARBA00023286"/>
    </source>
</evidence>
<dbReference type="Gramene" id="PRQ23815">
    <property type="protein sequence ID" value="PRQ23815"/>
    <property type="gene ID" value="RchiOBHm_Chr6g0265551"/>
</dbReference>
<feature type="domain" description="Cyclic nucleotide-binding" evidence="4">
    <location>
        <begin position="251"/>
        <end position="332"/>
    </location>
</feature>